<reference evidence="3" key="1">
    <citation type="journal article" date="2011" name="J. Bacteriol.">
        <title>Genome sequences of eight morphologically diverse alphaproteobacteria.</title>
        <authorList>
            <consortium name="US DOE Joint Genome Institute"/>
            <person name="Brown P.J."/>
            <person name="Kysela D.T."/>
            <person name="Buechlein A."/>
            <person name="Hemmerich C."/>
            <person name="Brun Y.V."/>
        </authorList>
    </citation>
    <scope>NUCLEOTIDE SEQUENCE [LARGE SCALE GENOMIC DNA]</scope>
    <source>
        <strain evidence="3">ATCC 15264 / DSM 4735 / LMG 14903 / NBRC 16000 / CB 81</strain>
    </source>
</reference>
<evidence type="ECO:0000313" key="3">
    <source>
        <dbReference type="Proteomes" id="UP000002696"/>
    </source>
</evidence>
<dbReference type="HOGENOM" id="CLU_1515089_0_0_5"/>
<dbReference type="EMBL" id="CP002102">
    <property type="protein sequence ID" value="ADL01647.1"/>
    <property type="molecule type" value="Genomic_DNA"/>
</dbReference>
<sequence>MTIIRTIGLGLAVMVATFAVHEAAHGLMALGLGYDVFIRVNSAGPASGSYSSGLHRDLVDAAGPAMTLLQGLFGLWLGSRGTAMIGFATVLAAFLMRLLAAGISVINPNDEARLGLSWGIGQWTVHAAVVGCLLILTVLAVRRARPSTGPIITLVLAMQVGIAAVVLGERYLPTLYL</sequence>
<dbReference type="Proteomes" id="UP000002696">
    <property type="component" value="Chromosome"/>
</dbReference>
<protein>
    <recommendedName>
        <fullName evidence="4">Peptidase M50</fullName>
    </recommendedName>
</protein>
<evidence type="ECO:0000313" key="2">
    <source>
        <dbReference type="EMBL" id="ADL01647.1"/>
    </source>
</evidence>
<evidence type="ECO:0008006" key="4">
    <source>
        <dbReference type="Google" id="ProtNLM"/>
    </source>
</evidence>
<organism evidence="2 3">
    <name type="scientific">Brevundimonas subvibrioides (strain ATCC 15264 / DSM 4735 / LMG 14903 / NBRC 16000 / CB 81)</name>
    <name type="common">Caulobacter subvibrioides</name>
    <dbReference type="NCBI Taxonomy" id="633149"/>
    <lineage>
        <taxon>Bacteria</taxon>
        <taxon>Pseudomonadati</taxon>
        <taxon>Pseudomonadota</taxon>
        <taxon>Alphaproteobacteria</taxon>
        <taxon>Caulobacterales</taxon>
        <taxon>Caulobacteraceae</taxon>
        <taxon>Brevundimonas</taxon>
    </lineage>
</organism>
<dbReference type="BioCyc" id="BSUB633149:G1GM8-2335-MONOMER"/>
<gene>
    <name evidence="2" type="ordered locus">Bresu_2337</name>
</gene>
<keyword evidence="3" id="KW-1185">Reference proteome</keyword>
<dbReference type="RefSeq" id="WP_013269748.1">
    <property type="nucleotide sequence ID" value="NC_014375.1"/>
</dbReference>
<keyword evidence="1" id="KW-1133">Transmembrane helix</keyword>
<dbReference type="InParanoid" id="D9QK62"/>
<keyword evidence="1" id="KW-0812">Transmembrane</keyword>
<proteinExistence type="predicted"/>
<dbReference type="KEGG" id="bsb:Bresu_2337"/>
<feature type="transmembrane region" description="Helical" evidence="1">
    <location>
        <begin position="61"/>
        <end position="78"/>
    </location>
</feature>
<dbReference type="AlphaFoldDB" id="D9QK62"/>
<keyword evidence="1" id="KW-0472">Membrane</keyword>
<feature type="transmembrane region" description="Helical" evidence="1">
    <location>
        <begin position="118"/>
        <end position="139"/>
    </location>
</feature>
<dbReference type="OrthoDB" id="1160343at2"/>
<feature type="transmembrane region" description="Helical" evidence="1">
    <location>
        <begin position="85"/>
        <end position="106"/>
    </location>
</feature>
<feature type="transmembrane region" description="Helical" evidence="1">
    <location>
        <begin position="151"/>
        <end position="172"/>
    </location>
</feature>
<accession>D9QK62</accession>
<name>D9QK62_BRESC</name>
<evidence type="ECO:0000256" key="1">
    <source>
        <dbReference type="SAM" id="Phobius"/>
    </source>
</evidence>
<dbReference type="eggNOG" id="ENOG5033GWT">
    <property type="taxonomic scope" value="Bacteria"/>
</dbReference>